<keyword evidence="4 6" id="KW-0342">GTP-binding</keyword>
<dbReference type="CDD" id="cd00066">
    <property type="entry name" value="G-alpha"/>
    <property type="match status" value="1"/>
</dbReference>
<reference evidence="9" key="1">
    <citation type="submission" date="2022-11" db="UniProtKB">
        <authorList>
            <consortium name="WormBaseParasite"/>
        </authorList>
    </citation>
    <scope>IDENTIFICATION</scope>
</reference>
<dbReference type="GO" id="GO:0046872">
    <property type="term" value="F:metal ion binding"/>
    <property type="evidence" value="ECO:0007669"/>
    <property type="project" value="UniProtKB-KW"/>
</dbReference>
<accession>A0A915CIW2</accession>
<dbReference type="GO" id="GO:0005525">
    <property type="term" value="F:GTP binding"/>
    <property type="evidence" value="ECO:0007669"/>
    <property type="project" value="UniProtKB-KW"/>
</dbReference>
<dbReference type="Gene3D" id="3.40.50.300">
    <property type="entry name" value="P-loop containing nucleotide triphosphate hydrolases"/>
    <property type="match status" value="1"/>
</dbReference>
<feature type="binding site" evidence="6">
    <location>
        <begin position="146"/>
        <end position="152"/>
    </location>
    <ligand>
        <name>GTP</name>
        <dbReference type="ChEBI" id="CHEBI:37565"/>
    </ligand>
</feature>
<feature type="binding site" evidence="7">
    <location>
        <position position="152"/>
    </location>
    <ligand>
        <name>Mg(2+)</name>
        <dbReference type="ChEBI" id="CHEBI:18420"/>
    </ligand>
</feature>
<dbReference type="AlphaFoldDB" id="A0A915CIW2"/>
<keyword evidence="1 7" id="KW-0479">Metal-binding</keyword>
<dbReference type="GO" id="GO:0007188">
    <property type="term" value="P:adenylate cyclase-modulating G protein-coupled receptor signaling pathway"/>
    <property type="evidence" value="ECO:0007669"/>
    <property type="project" value="TreeGrafter"/>
</dbReference>
<feature type="binding site" evidence="6">
    <location>
        <begin position="121"/>
        <end position="122"/>
    </location>
    <ligand>
        <name>GTP</name>
        <dbReference type="ChEBI" id="CHEBI:37565"/>
    </ligand>
</feature>
<evidence type="ECO:0000256" key="5">
    <source>
        <dbReference type="ARBA" id="ARBA00023224"/>
    </source>
</evidence>
<dbReference type="GO" id="GO:0032502">
    <property type="term" value="P:developmental process"/>
    <property type="evidence" value="ECO:0007669"/>
    <property type="project" value="UniProtKB-ARBA"/>
</dbReference>
<feature type="binding site" evidence="6">
    <location>
        <begin position="171"/>
        <end position="175"/>
    </location>
    <ligand>
        <name>GTP</name>
        <dbReference type="ChEBI" id="CHEBI:37565"/>
    </ligand>
</feature>
<proteinExistence type="predicted"/>
<evidence type="ECO:0000256" key="1">
    <source>
        <dbReference type="ARBA" id="ARBA00022723"/>
    </source>
</evidence>
<dbReference type="PRINTS" id="PR00318">
    <property type="entry name" value="GPROTEINA"/>
</dbReference>
<dbReference type="GO" id="GO:0003924">
    <property type="term" value="F:GTPase activity"/>
    <property type="evidence" value="ECO:0007669"/>
    <property type="project" value="InterPro"/>
</dbReference>
<evidence type="ECO:0000256" key="2">
    <source>
        <dbReference type="ARBA" id="ARBA00022741"/>
    </source>
</evidence>
<dbReference type="InterPro" id="IPR011025">
    <property type="entry name" value="GproteinA_insert"/>
</dbReference>
<dbReference type="SUPFAM" id="SSF47895">
    <property type="entry name" value="Transducin (alpha subunit), insertion domain"/>
    <property type="match status" value="1"/>
</dbReference>
<dbReference type="Gene3D" id="1.10.400.10">
    <property type="entry name" value="GI Alpha 1, domain 2-like"/>
    <property type="match status" value="1"/>
</dbReference>
<keyword evidence="5" id="KW-0807">Transducer</keyword>
<dbReference type="GO" id="GO:0031683">
    <property type="term" value="F:G-protein beta/gamma-subunit complex binding"/>
    <property type="evidence" value="ECO:0007669"/>
    <property type="project" value="InterPro"/>
</dbReference>
<dbReference type="SMART" id="SM00275">
    <property type="entry name" value="G_alpha"/>
    <property type="match status" value="1"/>
</dbReference>
<evidence type="ECO:0000256" key="6">
    <source>
        <dbReference type="PIRSR" id="PIRSR601019-1"/>
    </source>
</evidence>
<dbReference type="GO" id="GO:0005834">
    <property type="term" value="C:heterotrimeric G-protein complex"/>
    <property type="evidence" value="ECO:0007669"/>
    <property type="project" value="TreeGrafter"/>
</dbReference>
<dbReference type="WBParaSite" id="PgR224_g001_t05">
    <property type="protein sequence ID" value="PgR224_g001_t05"/>
    <property type="gene ID" value="PgR224_g001"/>
</dbReference>
<dbReference type="PANTHER" id="PTHR10218">
    <property type="entry name" value="GTP-BINDING PROTEIN ALPHA SUBUNIT"/>
    <property type="match status" value="1"/>
</dbReference>
<dbReference type="FunFam" id="1.10.400.10:FF:000007">
    <property type="entry name" value="Guanine nucleotide-binding protein subunit alpha"/>
    <property type="match status" value="1"/>
</dbReference>
<evidence type="ECO:0000256" key="4">
    <source>
        <dbReference type="ARBA" id="ARBA00023134"/>
    </source>
</evidence>
<dbReference type="InterPro" id="IPR001019">
    <property type="entry name" value="Gprotein_alpha_su"/>
</dbReference>
<keyword evidence="2 6" id="KW-0547">Nucleotide-binding</keyword>
<dbReference type="GO" id="GO:0001664">
    <property type="term" value="F:G protein-coupled receptor binding"/>
    <property type="evidence" value="ECO:0007669"/>
    <property type="project" value="TreeGrafter"/>
</dbReference>
<feature type="binding site" evidence="7">
    <location>
        <position position="17"/>
    </location>
    <ligand>
        <name>Mg(2+)</name>
        <dbReference type="ChEBI" id="CHEBI:18420"/>
    </ligand>
</feature>
<dbReference type="Proteomes" id="UP000887569">
    <property type="component" value="Unplaced"/>
</dbReference>
<name>A0A915CIW2_PARUN</name>
<dbReference type="PROSITE" id="PS51882">
    <property type="entry name" value="G_ALPHA"/>
    <property type="match status" value="1"/>
</dbReference>
<keyword evidence="3 7" id="KW-0460">Magnesium</keyword>
<organism evidence="8 9">
    <name type="scientific">Parascaris univalens</name>
    <name type="common">Nematode worm</name>
    <dbReference type="NCBI Taxonomy" id="6257"/>
    <lineage>
        <taxon>Eukaryota</taxon>
        <taxon>Metazoa</taxon>
        <taxon>Ecdysozoa</taxon>
        <taxon>Nematoda</taxon>
        <taxon>Chromadorea</taxon>
        <taxon>Rhabditida</taxon>
        <taxon>Spirurina</taxon>
        <taxon>Ascaridomorpha</taxon>
        <taxon>Ascaridoidea</taxon>
        <taxon>Ascarididae</taxon>
        <taxon>Parascaris</taxon>
    </lineage>
</organism>
<keyword evidence="8" id="KW-1185">Reference proteome</keyword>
<sequence>MCSRQRYGAGAGESGKSTVLKQMKIIHDNGYSPDEALQKKSMVHANAIQSIGAILNGMHELKIPLASPKNQDYARFIQGIIARKEELGPMTKEIYTAIKQLWADKSVQVAFTRKDEYYLNDSARYFLDSLERIYDPKYIPTEQDILHTRVATMGVIEVTFTMKNKIWRVFDVGGQRSQRKKWIHCFDDAKAVIFVAALSEYDQLLSEDNATVRYCILFAFIHFLDFTLCKLFVLYALSCERNFREEGQARETEMYKRTTSLWSDSLFLVFK</sequence>
<dbReference type="InterPro" id="IPR027417">
    <property type="entry name" value="P-loop_NTPase"/>
</dbReference>
<dbReference type="FunFam" id="3.40.50.300:FF:000720">
    <property type="entry name" value="Guanine nucleotide-binding protein G(k) subunit alpha"/>
    <property type="match status" value="1"/>
</dbReference>
<protein>
    <submittedName>
        <fullName evidence="9">G-protein alpha subunit</fullName>
    </submittedName>
</protein>
<dbReference type="GO" id="GO:0005737">
    <property type="term" value="C:cytoplasm"/>
    <property type="evidence" value="ECO:0007669"/>
    <property type="project" value="TreeGrafter"/>
</dbReference>
<dbReference type="PANTHER" id="PTHR10218:SF232">
    <property type="entry name" value="GUANINE NUCLEOTIDE-BINDING PROTEIN ALPHA-1 SUBUNIT"/>
    <property type="match status" value="1"/>
</dbReference>
<evidence type="ECO:0000256" key="7">
    <source>
        <dbReference type="PIRSR" id="PIRSR601019-2"/>
    </source>
</evidence>
<evidence type="ECO:0000313" key="8">
    <source>
        <dbReference type="Proteomes" id="UP000887569"/>
    </source>
</evidence>
<evidence type="ECO:0000256" key="3">
    <source>
        <dbReference type="ARBA" id="ARBA00022842"/>
    </source>
</evidence>
<dbReference type="SUPFAM" id="SSF52540">
    <property type="entry name" value="P-loop containing nucleoside triphosphate hydrolases"/>
    <property type="match status" value="1"/>
</dbReference>
<feature type="binding site" evidence="6">
    <location>
        <begin position="13"/>
        <end position="18"/>
    </location>
    <ligand>
        <name>GTP</name>
        <dbReference type="ChEBI" id="CHEBI:37565"/>
    </ligand>
</feature>
<dbReference type="Pfam" id="PF00503">
    <property type="entry name" value="G-alpha"/>
    <property type="match status" value="1"/>
</dbReference>
<evidence type="ECO:0000313" key="9">
    <source>
        <dbReference type="WBParaSite" id="PgR224_g001_t05"/>
    </source>
</evidence>